<protein>
    <recommendedName>
        <fullName evidence="1">GST N-terminal domain-containing protein</fullName>
    </recommendedName>
</protein>
<comment type="caution">
    <text evidence="2">The sequence shown here is derived from an EMBL/GenBank/DDBJ whole genome shotgun (WGS) entry which is preliminary data.</text>
</comment>
<dbReference type="InterPro" id="IPR036249">
    <property type="entry name" value="Thioredoxin-like_sf"/>
</dbReference>
<dbReference type="Proteomes" id="UP001301958">
    <property type="component" value="Unassembled WGS sequence"/>
</dbReference>
<dbReference type="EMBL" id="MU865591">
    <property type="protein sequence ID" value="KAK4221062.1"/>
    <property type="molecule type" value="Genomic_DNA"/>
</dbReference>
<reference evidence="2" key="2">
    <citation type="submission" date="2023-05" db="EMBL/GenBank/DDBJ databases">
        <authorList>
            <consortium name="Lawrence Berkeley National Laboratory"/>
            <person name="Steindorff A."/>
            <person name="Hensen N."/>
            <person name="Bonometti L."/>
            <person name="Westerberg I."/>
            <person name="Brannstrom I.O."/>
            <person name="Guillou S."/>
            <person name="Cros-Aarteil S."/>
            <person name="Calhoun S."/>
            <person name="Haridas S."/>
            <person name="Kuo A."/>
            <person name="Mondo S."/>
            <person name="Pangilinan J."/>
            <person name="Riley R."/>
            <person name="Labutti K."/>
            <person name="Andreopoulos B."/>
            <person name="Lipzen A."/>
            <person name="Chen C."/>
            <person name="Yanf M."/>
            <person name="Daum C."/>
            <person name="Ng V."/>
            <person name="Clum A."/>
            <person name="Ohm R."/>
            <person name="Martin F."/>
            <person name="Silar P."/>
            <person name="Natvig D."/>
            <person name="Lalanne C."/>
            <person name="Gautier V."/>
            <person name="Ament-Velasquez S.L."/>
            <person name="Kruys A."/>
            <person name="Hutchinson M.I."/>
            <person name="Powell A.J."/>
            <person name="Barry K."/>
            <person name="Miller A.N."/>
            <person name="Grigoriev I.V."/>
            <person name="Debuchy R."/>
            <person name="Gladieux P."/>
            <person name="Thoren M.H."/>
            <person name="Johannesson H."/>
        </authorList>
    </citation>
    <scope>NUCLEOTIDE SEQUENCE</scope>
    <source>
        <strain evidence="2">CBS 990.96</strain>
    </source>
</reference>
<proteinExistence type="predicted"/>
<dbReference type="Pfam" id="PF22041">
    <property type="entry name" value="GST_C_7"/>
    <property type="match status" value="1"/>
</dbReference>
<dbReference type="InterPro" id="IPR036282">
    <property type="entry name" value="Glutathione-S-Trfase_C_sf"/>
</dbReference>
<dbReference type="InterPro" id="IPR004045">
    <property type="entry name" value="Glutathione_S-Trfase_N"/>
</dbReference>
<dbReference type="SUPFAM" id="SSF52833">
    <property type="entry name" value="Thioredoxin-like"/>
    <property type="match status" value="1"/>
</dbReference>
<dbReference type="InterPro" id="IPR054416">
    <property type="entry name" value="GST_UstS-like_C"/>
</dbReference>
<dbReference type="Gene3D" id="1.20.1050.10">
    <property type="match status" value="1"/>
</dbReference>
<name>A0AAN7BF28_9PEZI</name>
<gene>
    <name evidence="2" type="ORF">QBC38DRAFT_149435</name>
</gene>
<dbReference type="PROSITE" id="PS50404">
    <property type="entry name" value="GST_NTER"/>
    <property type="match status" value="1"/>
</dbReference>
<organism evidence="2 3">
    <name type="scientific">Podospora fimiseda</name>
    <dbReference type="NCBI Taxonomy" id="252190"/>
    <lineage>
        <taxon>Eukaryota</taxon>
        <taxon>Fungi</taxon>
        <taxon>Dikarya</taxon>
        <taxon>Ascomycota</taxon>
        <taxon>Pezizomycotina</taxon>
        <taxon>Sordariomycetes</taxon>
        <taxon>Sordariomycetidae</taxon>
        <taxon>Sordariales</taxon>
        <taxon>Podosporaceae</taxon>
        <taxon>Podospora</taxon>
    </lineage>
</organism>
<dbReference type="SUPFAM" id="SSF47616">
    <property type="entry name" value="GST C-terminal domain-like"/>
    <property type="match status" value="1"/>
</dbReference>
<evidence type="ECO:0000313" key="3">
    <source>
        <dbReference type="Proteomes" id="UP001301958"/>
    </source>
</evidence>
<dbReference type="Pfam" id="PF13409">
    <property type="entry name" value="GST_N_2"/>
    <property type="match status" value="1"/>
</dbReference>
<dbReference type="AlphaFoldDB" id="A0AAN7BF28"/>
<keyword evidence="3" id="KW-1185">Reference proteome</keyword>
<evidence type="ECO:0000259" key="1">
    <source>
        <dbReference type="PROSITE" id="PS50404"/>
    </source>
</evidence>
<feature type="domain" description="GST N-terminal" evidence="1">
    <location>
        <begin position="24"/>
        <end position="115"/>
    </location>
</feature>
<reference evidence="2" key="1">
    <citation type="journal article" date="2023" name="Mol. Phylogenet. Evol.">
        <title>Genome-scale phylogeny and comparative genomics of the fungal order Sordariales.</title>
        <authorList>
            <person name="Hensen N."/>
            <person name="Bonometti L."/>
            <person name="Westerberg I."/>
            <person name="Brannstrom I.O."/>
            <person name="Guillou S."/>
            <person name="Cros-Aarteil S."/>
            <person name="Calhoun S."/>
            <person name="Haridas S."/>
            <person name="Kuo A."/>
            <person name="Mondo S."/>
            <person name="Pangilinan J."/>
            <person name="Riley R."/>
            <person name="LaButti K."/>
            <person name="Andreopoulos B."/>
            <person name="Lipzen A."/>
            <person name="Chen C."/>
            <person name="Yan M."/>
            <person name="Daum C."/>
            <person name="Ng V."/>
            <person name="Clum A."/>
            <person name="Steindorff A."/>
            <person name="Ohm R.A."/>
            <person name="Martin F."/>
            <person name="Silar P."/>
            <person name="Natvig D.O."/>
            <person name="Lalanne C."/>
            <person name="Gautier V."/>
            <person name="Ament-Velasquez S.L."/>
            <person name="Kruys A."/>
            <person name="Hutchinson M.I."/>
            <person name="Powell A.J."/>
            <person name="Barry K."/>
            <person name="Miller A.N."/>
            <person name="Grigoriev I.V."/>
            <person name="Debuchy R."/>
            <person name="Gladieux P."/>
            <person name="Hiltunen Thoren M."/>
            <person name="Johannesson H."/>
        </authorList>
    </citation>
    <scope>NUCLEOTIDE SEQUENCE</scope>
    <source>
        <strain evidence="2">CBS 990.96</strain>
    </source>
</reference>
<sequence length="288" mass="32669">MEDNTTTTTTTTDSPRLTYYDIAFAKPREQNTAAPNPWKGRYALNFKSIPYKTQWIQMPDIAKTRQSLNLPAGRKFADGTDFYTLPILKDNVTGAVIGDSLDIANYLQVTFPDSGAGDLFPAQDLNFVCPGAVEILVPLSKREDDSVHPDYALFNTNVDWAFTLHCQLTTKGMKWDPEVREQVEKEFARRAGLEKFEDMYIEGKEERRKLLDSLEKTLEALAEMYKRDESGPFLLGERASFADIIVGGWLRMYSKTLEEGEWEQIAGWYGGVFGKLHGALQERFGIVH</sequence>
<dbReference type="Gene3D" id="3.40.30.10">
    <property type="entry name" value="Glutaredoxin"/>
    <property type="match status" value="1"/>
</dbReference>
<evidence type="ECO:0000313" key="2">
    <source>
        <dbReference type="EMBL" id="KAK4221062.1"/>
    </source>
</evidence>
<accession>A0AAN7BF28</accession>